<feature type="domain" description="C2H2-type" evidence="7">
    <location>
        <begin position="47"/>
        <end position="76"/>
    </location>
</feature>
<dbReference type="Pfam" id="PF12171">
    <property type="entry name" value="zf-C2H2_jaz"/>
    <property type="match status" value="1"/>
</dbReference>
<dbReference type="PANTHER" id="PTHR24409:SF295">
    <property type="entry name" value="AZ2-RELATED"/>
    <property type="match status" value="1"/>
</dbReference>
<name>A0A317WDH7_ASPEC</name>
<evidence type="ECO:0000256" key="5">
    <source>
        <dbReference type="PROSITE-ProRule" id="PRU00042"/>
    </source>
</evidence>
<evidence type="ECO:0000259" key="7">
    <source>
        <dbReference type="PROSITE" id="PS50157"/>
    </source>
</evidence>
<dbReference type="PROSITE" id="PS50157">
    <property type="entry name" value="ZINC_FINGER_C2H2_2"/>
    <property type="match status" value="2"/>
</dbReference>
<feature type="region of interest" description="Disordered" evidence="6">
    <location>
        <begin position="193"/>
        <end position="217"/>
    </location>
</feature>
<dbReference type="PROSITE" id="PS51257">
    <property type="entry name" value="PROKAR_LIPOPROTEIN"/>
    <property type="match status" value="1"/>
</dbReference>
<evidence type="ECO:0000256" key="6">
    <source>
        <dbReference type="SAM" id="MobiDB-lite"/>
    </source>
</evidence>
<keyword evidence="4" id="KW-0862">Zinc</keyword>
<dbReference type="InterPro" id="IPR013087">
    <property type="entry name" value="Znf_C2H2_type"/>
</dbReference>
<keyword evidence="2" id="KW-0677">Repeat</keyword>
<dbReference type="GO" id="GO:0000981">
    <property type="term" value="F:DNA-binding transcription factor activity, RNA polymerase II-specific"/>
    <property type="evidence" value="ECO:0007669"/>
    <property type="project" value="TreeGrafter"/>
</dbReference>
<dbReference type="Pfam" id="PF00096">
    <property type="entry name" value="zf-C2H2"/>
    <property type="match status" value="1"/>
</dbReference>
<evidence type="ECO:0000256" key="3">
    <source>
        <dbReference type="ARBA" id="ARBA00022771"/>
    </source>
</evidence>
<evidence type="ECO:0000256" key="4">
    <source>
        <dbReference type="ARBA" id="ARBA00022833"/>
    </source>
</evidence>
<dbReference type="Gene3D" id="3.30.160.60">
    <property type="entry name" value="Classic Zinc Finger"/>
    <property type="match status" value="2"/>
</dbReference>
<evidence type="ECO:0000256" key="1">
    <source>
        <dbReference type="ARBA" id="ARBA00022723"/>
    </source>
</evidence>
<dbReference type="RefSeq" id="XP_025392570.1">
    <property type="nucleotide sequence ID" value="XM_025527181.1"/>
</dbReference>
<evidence type="ECO:0000313" key="8">
    <source>
        <dbReference type="EMBL" id="PWY84015.1"/>
    </source>
</evidence>
<comment type="caution">
    <text evidence="8">The sequence shown here is derived from an EMBL/GenBank/DDBJ whole genome shotgun (WGS) entry which is preliminary data.</text>
</comment>
<dbReference type="AlphaFoldDB" id="A0A317WDH7"/>
<dbReference type="InterPro" id="IPR036236">
    <property type="entry name" value="Znf_C2H2_sf"/>
</dbReference>
<keyword evidence="9" id="KW-1185">Reference proteome</keyword>
<organism evidence="8 9">
    <name type="scientific">Aspergillus eucalypticola (strain CBS 122712 / IBT 29274)</name>
    <dbReference type="NCBI Taxonomy" id="1448314"/>
    <lineage>
        <taxon>Eukaryota</taxon>
        <taxon>Fungi</taxon>
        <taxon>Dikarya</taxon>
        <taxon>Ascomycota</taxon>
        <taxon>Pezizomycotina</taxon>
        <taxon>Eurotiomycetes</taxon>
        <taxon>Eurotiomycetidae</taxon>
        <taxon>Eurotiales</taxon>
        <taxon>Aspergillaceae</taxon>
        <taxon>Aspergillus</taxon>
        <taxon>Aspergillus subgen. Circumdati</taxon>
    </lineage>
</organism>
<sequence>MEHQKSKGHFQCVRCQHVSQGAAGCSTPQCLPNVQVQPVALAGAQPFYCSACDRIFVDATALRQHLQDKVHVKPKEKALRDCKKCNKSFSSTTALRQHEQSTSHKPLAELRCVAESCRLTFNTPSALIHHLESGRCPSGWSRQTVNAILHKYDKDRIITTPVMLLDMSFIGATLSPSTSSFSEIVYTPTEWSEIDSDGETERSPIAPSPPGVNHGPLQQRTLSCTICSASGKKRMFADQVALEMHMSSAAHVGKSFTCPVAFTKNATSPTARTKSFTTLSGLTQHLESGRCQGGKTTLWKTMDYLQSEVFRFEWPGRLLRG</sequence>
<evidence type="ECO:0000313" key="9">
    <source>
        <dbReference type="Proteomes" id="UP000246171"/>
    </source>
</evidence>
<dbReference type="VEuPathDB" id="FungiDB:BO83DRAFT_303165"/>
<evidence type="ECO:0000256" key="2">
    <source>
        <dbReference type="ARBA" id="ARBA00022737"/>
    </source>
</evidence>
<dbReference type="PANTHER" id="PTHR24409">
    <property type="entry name" value="ZINC FINGER PROTEIN 142"/>
    <property type="match status" value="1"/>
</dbReference>
<dbReference type="Proteomes" id="UP000246171">
    <property type="component" value="Unassembled WGS sequence"/>
</dbReference>
<dbReference type="EMBL" id="MSFU01000002">
    <property type="protein sequence ID" value="PWY84015.1"/>
    <property type="molecule type" value="Genomic_DNA"/>
</dbReference>
<dbReference type="InterPro" id="IPR022755">
    <property type="entry name" value="Znf_C2H2_jaz"/>
</dbReference>
<dbReference type="SUPFAM" id="SSF57667">
    <property type="entry name" value="beta-beta-alpha zinc fingers"/>
    <property type="match status" value="2"/>
</dbReference>
<dbReference type="PROSITE" id="PS00028">
    <property type="entry name" value="ZINC_FINGER_C2H2_1"/>
    <property type="match status" value="2"/>
</dbReference>
<dbReference type="GO" id="GO:0008270">
    <property type="term" value="F:zinc ion binding"/>
    <property type="evidence" value="ECO:0007669"/>
    <property type="project" value="UniProtKB-KW"/>
</dbReference>
<protein>
    <recommendedName>
        <fullName evidence="7">C2H2-type domain-containing protein</fullName>
    </recommendedName>
</protein>
<feature type="domain" description="C2H2-type" evidence="7">
    <location>
        <begin position="80"/>
        <end position="104"/>
    </location>
</feature>
<reference evidence="8" key="1">
    <citation type="submission" date="2016-12" db="EMBL/GenBank/DDBJ databases">
        <title>The genomes of Aspergillus section Nigri reveals drivers in fungal speciation.</title>
        <authorList>
            <consortium name="DOE Joint Genome Institute"/>
            <person name="Vesth T.C."/>
            <person name="Nybo J."/>
            <person name="Theobald S."/>
            <person name="Brandl J."/>
            <person name="Frisvad J.C."/>
            <person name="Nielsen K.F."/>
            <person name="Lyhne E.K."/>
            <person name="Kogle M.E."/>
            <person name="Kuo A."/>
            <person name="Riley R."/>
            <person name="Clum A."/>
            <person name="Nolan M."/>
            <person name="Lipzen A."/>
            <person name="Salamov A."/>
            <person name="Henrissat B."/>
            <person name="Wiebenga A."/>
            <person name="De vries R.P."/>
            <person name="Grigoriev I.V."/>
            <person name="Mortensen U.H."/>
            <person name="Andersen M.R."/>
            <person name="Baker S.E."/>
        </authorList>
    </citation>
    <scope>NUCLEOTIDE SEQUENCE</scope>
    <source>
        <strain evidence="8">CBS 122712</strain>
    </source>
</reference>
<proteinExistence type="predicted"/>
<gene>
    <name evidence="8" type="ORF">BO83DRAFT_303165</name>
</gene>
<dbReference type="GeneID" id="37049143"/>
<accession>A0A317WDH7</accession>
<dbReference type="GO" id="GO:0005634">
    <property type="term" value="C:nucleus"/>
    <property type="evidence" value="ECO:0007669"/>
    <property type="project" value="TreeGrafter"/>
</dbReference>
<dbReference type="OrthoDB" id="6105938at2759"/>
<keyword evidence="1" id="KW-0479">Metal-binding</keyword>
<dbReference type="GO" id="GO:0000977">
    <property type="term" value="F:RNA polymerase II transcription regulatory region sequence-specific DNA binding"/>
    <property type="evidence" value="ECO:0007669"/>
    <property type="project" value="TreeGrafter"/>
</dbReference>
<keyword evidence="3 5" id="KW-0863">Zinc-finger</keyword>
<dbReference type="SMART" id="SM00355">
    <property type="entry name" value="ZnF_C2H2"/>
    <property type="match status" value="4"/>
</dbReference>